<dbReference type="Proteomes" id="UP001155546">
    <property type="component" value="Unassembled WGS sequence"/>
</dbReference>
<protein>
    <submittedName>
        <fullName evidence="1">Uncharacterized protein</fullName>
    </submittedName>
</protein>
<dbReference type="PROSITE" id="PS51257">
    <property type="entry name" value="PROKAR_LIPOPROTEIN"/>
    <property type="match status" value="1"/>
</dbReference>
<evidence type="ECO:0000313" key="2">
    <source>
        <dbReference type="Proteomes" id="UP001155546"/>
    </source>
</evidence>
<organism evidence="1 2">
    <name type="scientific">Shewanella holmiensis</name>
    <dbReference type="NCBI Taxonomy" id="2952222"/>
    <lineage>
        <taxon>Bacteria</taxon>
        <taxon>Pseudomonadati</taxon>
        <taxon>Pseudomonadota</taxon>
        <taxon>Gammaproteobacteria</taxon>
        <taxon>Alteromonadales</taxon>
        <taxon>Shewanellaceae</taxon>
        <taxon>Shewanella</taxon>
    </lineage>
</organism>
<proteinExistence type="predicted"/>
<sequence>MKFLNSLLHELQERELQNTLSSISSCIDLSRVILKDVENDAEALDRLNAALLFAKAINGTNGSGVNPCMMELPDFCFKISKGKIVLDV</sequence>
<gene>
    <name evidence="1" type="ORF">NE535_17220</name>
</gene>
<comment type="caution">
    <text evidence="1">The sequence shown here is derived from an EMBL/GenBank/DDBJ whole genome shotgun (WGS) entry which is preliminary data.</text>
</comment>
<keyword evidence="2" id="KW-1185">Reference proteome</keyword>
<accession>A0A9X2WQD5</accession>
<evidence type="ECO:0000313" key="1">
    <source>
        <dbReference type="EMBL" id="MCT7943500.1"/>
    </source>
</evidence>
<name>A0A9X2WQD5_9GAMM</name>
<dbReference type="EMBL" id="JAMTCD010000033">
    <property type="protein sequence ID" value="MCT7943500.1"/>
    <property type="molecule type" value="Genomic_DNA"/>
</dbReference>
<dbReference type="AlphaFoldDB" id="A0A9X2WQD5"/>
<dbReference type="RefSeq" id="WP_261299831.1">
    <property type="nucleotide sequence ID" value="NZ_JAMTCD010000033.1"/>
</dbReference>
<reference evidence="1" key="1">
    <citation type="journal article" date="2023" name="Int. J. Syst. Evol. Microbiol.">
        <title>&lt;i&gt;Shewanella septentrionalis&lt;/i&gt; sp. nov. and &lt;i&gt;Shewanella holmiensis&lt;/i&gt; sp. nov., isolated from Baltic Sea water and sediments.</title>
        <authorList>
            <person name="Martin-Rodriguez A.J."/>
            <person name="Thorell K."/>
            <person name="Joffre E."/>
            <person name="Jensie-Markopoulos S."/>
            <person name="Moore E.R.B."/>
            <person name="Sjoling A."/>
        </authorList>
    </citation>
    <scope>NUCLEOTIDE SEQUENCE</scope>
    <source>
        <strain evidence="1">SP1S2-7</strain>
    </source>
</reference>